<comment type="caution">
    <text evidence="11">The sequence shown here is derived from an EMBL/GenBank/DDBJ whole genome shotgun (WGS) entry which is preliminary data.</text>
</comment>
<dbReference type="InterPro" id="IPR043429">
    <property type="entry name" value="ArtM/GltK/GlnP/TcyL/YhdX-like"/>
</dbReference>
<protein>
    <submittedName>
        <fullName evidence="11">Amino acid ABC transporter permease</fullName>
    </submittedName>
</protein>
<dbReference type="SUPFAM" id="SSF161098">
    <property type="entry name" value="MetI-like"/>
    <property type="match status" value="1"/>
</dbReference>
<evidence type="ECO:0000313" key="12">
    <source>
        <dbReference type="Proteomes" id="UP001596189"/>
    </source>
</evidence>
<evidence type="ECO:0000256" key="8">
    <source>
        <dbReference type="ARBA" id="ARBA00023136"/>
    </source>
</evidence>
<keyword evidence="12" id="KW-1185">Reference proteome</keyword>
<proteinExistence type="inferred from homology"/>
<dbReference type="Gene3D" id="1.10.3720.10">
    <property type="entry name" value="MetI-like"/>
    <property type="match status" value="1"/>
</dbReference>
<evidence type="ECO:0000313" key="11">
    <source>
        <dbReference type="EMBL" id="MFC6005565.1"/>
    </source>
</evidence>
<evidence type="ECO:0000256" key="6">
    <source>
        <dbReference type="ARBA" id="ARBA00022970"/>
    </source>
</evidence>
<dbReference type="NCBIfam" id="TIGR01726">
    <property type="entry name" value="HEQRo_perm_3TM"/>
    <property type="match status" value="1"/>
</dbReference>
<dbReference type="InterPro" id="IPR010065">
    <property type="entry name" value="AA_ABC_transptr_permease_3TM"/>
</dbReference>
<sequence length="218" mass="23098">MSDFLAVLGDNASLFARFFWTTIKLFLIAGVGALVLGTVVASLRVSPVRSMRLFGAGYVNVVRNTPLTLVLVFLGFAAPKLDIPIDYFPAACLGLTLYTAAFVCEAVRSGINTVPTGQAEAARAIGLRFSQVLSLVVLPQALRASIPPLVSVLIALLKNTTIATAVNVLQAGSLPDYLSERGANQLYVNTWIAIIFVALVVPLAVGQRVAERKAAVGR</sequence>
<dbReference type="Proteomes" id="UP001596189">
    <property type="component" value="Unassembled WGS sequence"/>
</dbReference>
<name>A0ABW1J9D3_9ACTN</name>
<dbReference type="PROSITE" id="PS50928">
    <property type="entry name" value="ABC_TM1"/>
    <property type="match status" value="1"/>
</dbReference>
<evidence type="ECO:0000256" key="7">
    <source>
        <dbReference type="ARBA" id="ARBA00022989"/>
    </source>
</evidence>
<evidence type="ECO:0000256" key="3">
    <source>
        <dbReference type="ARBA" id="ARBA00022448"/>
    </source>
</evidence>
<comment type="similarity">
    <text evidence="2">Belongs to the binding-protein-dependent transport system permease family. HisMQ subfamily.</text>
</comment>
<keyword evidence="6" id="KW-0029">Amino-acid transport</keyword>
<keyword evidence="3 9" id="KW-0813">Transport</keyword>
<keyword evidence="5 9" id="KW-0812">Transmembrane</keyword>
<evidence type="ECO:0000256" key="4">
    <source>
        <dbReference type="ARBA" id="ARBA00022475"/>
    </source>
</evidence>
<feature type="domain" description="ABC transmembrane type-1" evidence="10">
    <location>
        <begin position="19"/>
        <end position="205"/>
    </location>
</feature>
<feature type="transmembrane region" description="Helical" evidence="9">
    <location>
        <begin position="53"/>
        <end position="76"/>
    </location>
</feature>
<feature type="transmembrane region" description="Helical" evidence="9">
    <location>
        <begin position="88"/>
        <end position="111"/>
    </location>
</feature>
<evidence type="ECO:0000256" key="9">
    <source>
        <dbReference type="RuleBase" id="RU363032"/>
    </source>
</evidence>
<keyword evidence="7 9" id="KW-1133">Transmembrane helix</keyword>
<keyword evidence="4" id="KW-1003">Cell membrane</keyword>
<evidence type="ECO:0000256" key="2">
    <source>
        <dbReference type="ARBA" id="ARBA00010072"/>
    </source>
</evidence>
<dbReference type="InterPro" id="IPR000515">
    <property type="entry name" value="MetI-like"/>
</dbReference>
<reference evidence="12" key="1">
    <citation type="journal article" date="2019" name="Int. J. Syst. Evol. Microbiol.">
        <title>The Global Catalogue of Microorganisms (GCM) 10K type strain sequencing project: providing services to taxonomists for standard genome sequencing and annotation.</title>
        <authorList>
            <consortium name="The Broad Institute Genomics Platform"/>
            <consortium name="The Broad Institute Genome Sequencing Center for Infectious Disease"/>
            <person name="Wu L."/>
            <person name="Ma J."/>
        </authorList>
    </citation>
    <scope>NUCLEOTIDE SEQUENCE [LARGE SCALE GENOMIC DNA]</scope>
    <source>
        <strain evidence="12">KACC 14249</strain>
    </source>
</reference>
<dbReference type="Pfam" id="PF00528">
    <property type="entry name" value="BPD_transp_1"/>
    <property type="match status" value="1"/>
</dbReference>
<dbReference type="PANTHER" id="PTHR30614">
    <property type="entry name" value="MEMBRANE COMPONENT OF AMINO ACID ABC TRANSPORTER"/>
    <property type="match status" value="1"/>
</dbReference>
<evidence type="ECO:0000259" key="10">
    <source>
        <dbReference type="PROSITE" id="PS50928"/>
    </source>
</evidence>
<dbReference type="InterPro" id="IPR035906">
    <property type="entry name" value="MetI-like_sf"/>
</dbReference>
<organism evidence="11 12">
    <name type="scientific">Angustibacter luteus</name>
    <dbReference type="NCBI Taxonomy" id="658456"/>
    <lineage>
        <taxon>Bacteria</taxon>
        <taxon>Bacillati</taxon>
        <taxon>Actinomycetota</taxon>
        <taxon>Actinomycetes</taxon>
        <taxon>Kineosporiales</taxon>
        <taxon>Kineosporiaceae</taxon>
    </lineage>
</organism>
<gene>
    <name evidence="11" type="ORF">ACFQDO_00340</name>
</gene>
<comment type="subcellular location">
    <subcellularLocation>
        <location evidence="1 9">Cell membrane</location>
        <topology evidence="1 9">Multi-pass membrane protein</topology>
    </subcellularLocation>
</comment>
<keyword evidence="8 9" id="KW-0472">Membrane</keyword>
<dbReference type="PANTHER" id="PTHR30614:SF37">
    <property type="entry name" value="AMINO-ACID ABC TRANSPORTER PERMEASE PROTEIN YHDX-RELATED"/>
    <property type="match status" value="1"/>
</dbReference>
<dbReference type="RefSeq" id="WP_345716453.1">
    <property type="nucleotide sequence ID" value="NZ_BAABFP010000005.1"/>
</dbReference>
<dbReference type="EMBL" id="JBHSRD010000002">
    <property type="protein sequence ID" value="MFC6005565.1"/>
    <property type="molecule type" value="Genomic_DNA"/>
</dbReference>
<feature type="transmembrane region" description="Helical" evidence="9">
    <location>
        <begin position="18"/>
        <end position="41"/>
    </location>
</feature>
<evidence type="ECO:0000256" key="1">
    <source>
        <dbReference type="ARBA" id="ARBA00004651"/>
    </source>
</evidence>
<evidence type="ECO:0000256" key="5">
    <source>
        <dbReference type="ARBA" id="ARBA00022692"/>
    </source>
</evidence>
<feature type="transmembrane region" description="Helical" evidence="9">
    <location>
        <begin position="186"/>
        <end position="205"/>
    </location>
</feature>
<accession>A0ABW1J9D3</accession>
<dbReference type="CDD" id="cd06261">
    <property type="entry name" value="TM_PBP2"/>
    <property type="match status" value="1"/>
</dbReference>